<dbReference type="FunFam" id="3.30.980.10:FF:000004">
    <property type="entry name" value="Alanine--tRNA ligase, cytoplasmic"/>
    <property type="match status" value="1"/>
</dbReference>
<dbReference type="InterPro" id="IPR018164">
    <property type="entry name" value="Ala-tRNA-synth_IIc_N"/>
</dbReference>
<dbReference type="Proteomes" id="UP000228934">
    <property type="component" value="Unassembled WGS sequence"/>
</dbReference>
<dbReference type="GO" id="GO:0005739">
    <property type="term" value="C:mitochondrion"/>
    <property type="evidence" value="ECO:0007669"/>
    <property type="project" value="TreeGrafter"/>
</dbReference>
<dbReference type="EMBL" id="KV932844">
    <property type="protein sequence ID" value="PIO30890.1"/>
    <property type="molecule type" value="Genomic_DNA"/>
</dbReference>
<dbReference type="InterPro" id="IPR018163">
    <property type="entry name" value="Thr/Ala-tRNA-synth_IIc_edit"/>
</dbReference>
<keyword evidence="6" id="KW-0067">ATP-binding</keyword>
<evidence type="ECO:0000256" key="8">
    <source>
        <dbReference type="ARBA" id="ARBA00022917"/>
    </source>
</evidence>
<keyword evidence="9" id="KW-0030">Aminoacyl-tRNA synthetase</keyword>
<keyword evidence="8" id="KW-0648">Protein biosynthesis</keyword>
<dbReference type="PANTHER" id="PTHR11777:SF8">
    <property type="entry name" value="ALANINE--TRNA LIGASE, MITOCHONDRIAL"/>
    <property type="match status" value="1"/>
</dbReference>
<evidence type="ECO:0000256" key="2">
    <source>
        <dbReference type="ARBA" id="ARBA00013168"/>
    </source>
</evidence>
<keyword evidence="5" id="KW-0547">Nucleotide-binding</keyword>
<gene>
    <name evidence="11" type="ORF">AB205_0210880</name>
</gene>
<dbReference type="InterPro" id="IPR050058">
    <property type="entry name" value="Ala-tRNA_ligase"/>
</dbReference>
<evidence type="ECO:0000256" key="1">
    <source>
        <dbReference type="ARBA" id="ARBA00008226"/>
    </source>
</evidence>
<reference evidence="12" key="1">
    <citation type="journal article" date="2017" name="Nat. Commun.">
        <title>The North American bullfrog draft genome provides insight into hormonal regulation of long noncoding RNA.</title>
        <authorList>
            <person name="Hammond S.A."/>
            <person name="Warren R.L."/>
            <person name="Vandervalk B.P."/>
            <person name="Kucuk E."/>
            <person name="Khan H."/>
            <person name="Gibb E.A."/>
            <person name="Pandoh P."/>
            <person name="Kirk H."/>
            <person name="Zhao Y."/>
            <person name="Jones M."/>
            <person name="Mungall A.J."/>
            <person name="Coope R."/>
            <person name="Pleasance S."/>
            <person name="Moore R.A."/>
            <person name="Holt R.A."/>
            <person name="Round J.M."/>
            <person name="Ohora S."/>
            <person name="Walle B.V."/>
            <person name="Veldhoen N."/>
            <person name="Helbing C.C."/>
            <person name="Birol I."/>
        </authorList>
    </citation>
    <scope>NUCLEOTIDE SEQUENCE [LARGE SCALE GENOMIC DNA]</scope>
</reference>
<dbReference type="SUPFAM" id="SSF55186">
    <property type="entry name" value="ThrRS/AlaRS common domain"/>
    <property type="match status" value="1"/>
</dbReference>
<sequence length="179" mass="19981">MLYKDQSLHSAVSRGQRCGVILDRTCYYAEQGGQSSDLGYFVREGDQDVLFPVEYLHQAGGYVLHEVMATEPLRVGDRVVLFLDEAQRTACMEKHTATHLLNFALRQVLGESAAQHGSHVTAERLRFDVSVMGPVSSQQLQEVEKKFQDVIGQNQEVYTAEIPLTDAKNIPGLRSVDEV</sequence>
<protein>
    <recommendedName>
        <fullName evidence="2">alanine--tRNA ligase</fullName>
        <ecNumber evidence="2">6.1.1.7</ecNumber>
    </recommendedName>
</protein>
<keyword evidence="7" id="KW-0694">RNA-binding</keyword>
<evidence type="ECO:0000256" key="6">
    <source>
        <dbReference type="ARBA" id="ARBA00022840"/>
    </source>
</evidence>
<evidence type="ECO:0000313" key="12">
    <source>
        <dbReference type="Proteomes" id="UP000228934"/>
    </source>
</evidence>
<evidence type="ECO:0000256" key="9">
    <source>
        <dbReference type="ARBA" id="ARBA00023146"/>
    </source>
</evidence>
<dbReference type="Pfam" id="PF01411">
    <property type="entry name" value="tRNA-synt_2c"/>
    <property type="match status" value="1"/>
</dbReference>
<evidence type="ECO:0000313" key="11">
    <source>
        <dbReference type="EMBL" id="PIO30890.1"/>
    </source>
</evidence>
<dbReference type="EC" id="6.1.1.7" evidence="2"/>
<proteinExistence type="inferred from homology"/>
<evidence type="ECO:0000256" key="4">
    <source>
        <dbReference type="ARBA" id="ARBA00022598"/>
    </source>
</evidence>
<organism evidence="11 12">
    <name type="scientific">Aquarana catesbeiana</name>
    <name type="common">American bullfrog</name>
    <name type="synonym">Rana catesbeiana</name>
    <dbReference type="NCBI Taxonomy" id="8400"/>
    <lineage>
        <taxon>Eukaryota</taxon>
        <taxon>Metazoa</taxon>
        <taxon>Chordata</taxon>
        <taxon>Craniata</taxon>
        <taxon>Vertebrata</taxon>
        <taxon>Euteleostomi</taxon>
        <taxon>Amphibia</taxon>
        <taxon>Batrachia</taxon>
        <taxon>Anura</taxon>
        <taxon>Neobatrachia</taxon>
        <taxon>Ranoidea</taxon>
        <taxon>Ranidae</taxon>
        <taxon>Aquarana</taxon>
    </lineage>
</organism>
<evidence type="ECO:0000259" key="10">
    <source>
        <dbReference type="PROSITE" id="PS50860"/>
    </source>
</evidence>
<dbReference type="GO" id="GO:0002161">
    <property type="term" value="F:aminoacyl-tRNA deacylase activity"/>
    <property type="evidence" value="ECO:0007669"/>
    <property type="project" value="TreeGrafter"/>
</dbReference>
<dbReference type="Gene3D" id="3.30.980.10">
    <property type="entry name" value="Threonyl-trna Synthetase, Chain A, domain 2"/>
    <property type="match status" value="1"/>
</dbReference>
<dbReference type="PANTHER" id="PTHR11777">
    <property type="entry name" value="ALANYL-TRNA SYNTHETASE"/>
    <property type="match status" value="1"/>
</dbReference>
<dbReference type="InterPro" id="IPR018165">
    <property type="entry name" value="Ala-tRNA-synth_IIc_core"/>
</dbReference>
<comment type="similarity">
    <text evidence="1">Belongs to the class-II aminoacyl-tRNA synthetase family.</text>
</comment>
<feature type="non-terminal residue" evidence="11">
    <location>
        <position position="179"/>
    </location>
</feature>
<dbReference type="InterPro" id="IPR009000">
    <property type="entry name" value="Transl_B-barrel_sf"/>
</dbReference>
<evidence type="ECO:0000256" key="3">
    <source>
        <dbReference type="ARBA" id="ARBA00022555"/>
    </source>
</evidence>
<dbReference type="GO" id="GO:0004813">
    <property type="term" value="F:alanine-tRNA ligase activity"/>
    <property type="evidence" value="ECO:0007669"/>
    <property type="project" value="UniProtKB-EC"/>
</dbReference>
<keyword evidence="4" id="KW-0436">Ligase</keyword>
<keyword evidence="3" id="KW-0820">tRNA-binding</keyword>
<evidence type="ECO:0000256" key="7">
    <source>
        <dbReference type="ARBA" id="ARBA00022884"/>
    </source>
</evidence>
<dbReference type="GO" id="GO:0006419">
    <property type="term" value="P:alanyl-tRNA aminoacylation"/>
    <property type="evidence" value="ECO:0007669"/>
    <property type="project" value="InterPro"/>
</dbReference>
<dbReference type="GO" id="GO:0005524">
    <property type="term" value="F:ATP binding"/>
    <property type="evidence" value="ECO:0007669"/>
    <property type="project" value="UniProtKB-KW"/>
</dbReference>
<name>A0A2G9RSM8_AQUCT</name>
<feature type="domain" description="Alanyl-transfer RNA synthetases family profile" evidence="10">
    <location>
        <begin position="1"/>
        <end position="176"/>
    </location>
</feature>
<evidence type="ECO:0000256" key="5">
    <source>
        <dbReference type="ARBA" id="ARBA00022741"/>
    </source>
</evidence>
<accession>A0A2G9RSM8</accession>
<dbReference type="AlphaFoldDB" id="A0A2G9RSM8"/>
<dbReference type="PROSITE" id="PS50860">
    <property type="entry name" value="AA_TRNA_LIGASE_II_ALA"/>
    <property type="match status" value="1"/>
</dbReference>
<dbReference type="SUPFAM" id="SSF50447">
    <property type="entry name" value="Translation proteins"/>
    <property type="match status" value="1"/>
</dbReference>
<keyword evidence="12" id="KW-1185">Reference proteome</keyword>
<dbReference type="OrthoDB" id="2423964at2759"/>
<dbReference type="Gene3D" id="2.40.30.130">
    <property type="match status" value="1"/>
</dbReference>
<dbReference type="GO" id="GO:0000049">
    <property type="term" value="F:tRNA binding"/>
    <property type="evidence" value="ECO:0007669"/>
    <property type="project" value="UniProtKB-KW"/>
</dbReference>